<dbReference type="STRING" id="1287727.SAMN05443999_10686"/>
<dbReference type="RefSeq" id="WP_093036267.1">
    <property type="nucleotide sequence ID" value="NZ_FOAG01000006.1"/>
</dbReference>
<dbReference type="AlphaFoldDB" id="A0A1H7R770"/>
<name>A0A1H7R770_9RHOB</name>
<dbReference type="OrthoDB" id="7854159at2"/>
<protein>
    <submittedName>
        <fullName evidence="1">Uncharacterized protein</fullName>
    </submittedName>
</protein>
<gene>
    <name evidence="1" type="ORF">SAMN05443999_10686</name>
</gene>
<accession>A0A1H7R770</accession>
<evidence type="ECO:0000313" key="1">
    <source>
        <dbReference type="EMBL" id="SEL56096.1"/>
    </source>
</evidence>
<organism evidence="1 2">
    <name type="scientific">Roseovarius azorensis</name>
    <dbReference type="NCBI Taxonomy" id="1287727"/>
    <lineage>
        <taxon>Bacteria</taxon>
        <taxon>Pseudomonadati</taxon>
        <taxon>Pseudomonadota</taxon>
        <taxon>Alphaproteobacteria</taxon>
        <taxon>Rhodobacterales</taxon>
        <taxon>Roseobacteraceae</taxon>
        <taxon>Roseovarius</taxon>
    </lineage>
</organism>
<keyword evidence="2" id="KW-1185">Reference proteome</keyword>
<evidence type="ECO:0000313" key="2">
    <source>
        <dbReference type="Proteomes" id="UP000199582"/>
    </source>
</evidence>
<sequence length="163" mass="17230">MTDFAPRDHPRYDPGLYAGKALGAALGLVMALLPMSAHADGWSEFHTRCLTALEALAPPVVAGLGQGEAANGSLSYDLPKGGQLLVEESPPDGLSACSVTDPTGASEAGFDTWIAEAVATGRYIPAEADTWHSNQWIEPVLALQKRHDDGNLTLRIVETHLEA</sequence>
<proteinExistence type="predicted"/>
<dbReference type="EMBL" id="FOAG01000006">
    <property type="protein sequence ID" value="SEL56096.1"/>
    <property type="molecule type" value="Genomic_DNA"/>
</dbReference>
<dbReference type="Proteomes" id="UP000199582">
    <property type="component" value="Unassembled WGS sequence"/>
</dbReference>
<reference evidence="1 2" key="1">
    <citation type="submission" date="2016-10" db="EMBL/GenBank/DDBJ databases">
        <authorList>
            <person name="de Groot N.N."/>
        </authorList>
    </citation>
    <scope>NUCLEOTIDE SEQUENCE [LARGE SCALE GENOMIC DNA]</scope>
    <source>
        <strain evidence="1 2">DSM 100674</strain>
    </source>
</reference>